<name>A0A6M8BG54_9CYAN</name>
<evidence type="ECO:0000256" key="1">
    <source>
        <dbReference type="ARBA" id="ARBA00022679"/>
    </source>
</evidence>
<evidence type="ECO:0000313" key="6">
    <source>
        <dbReference type="Proteomes" id="UP000505210"/>
    </source>
</evidence>
<organism evidence="5 6">
    <name type="scientific">Thermoleptolyngbya sichuanensis A183</name>
    <dbReference type="NCBI Taxonomy" id="2737172"/>
    <lineage>
        <taxon>Bacteria</taxon>
        <taxon>Bacillati</taxon>
        <taxon>Cyanobacteriota</taxon>
        <taxon>Cyanophyceae</taxon>
        <taxon>Oculatellales</taxon>
        <taxon>Oculatellaceae</taxon>
        <taxon>Thermoleptolyngbya</taxon>
        <taxon>Thermoleptolyngbya sichuanensis</taxon>
    </lineage>
</organism>
<sequence length="225" mass="24920">MLSQISPIEEKVEQKVEQKTQVPTELPQAPHVTKPASALYPLPVRSAAARILDRAANPELIQIRHVQAGDIDKLHSLLTSPDVVYWTSKMPCVVAEEMREQLNNPPAGHYTLVATYNQSVAGSLGFSTCLQSRMRHMGHISTVAVHPNFRGYGVGTALVKAAIDLADQWFNLHRLDLMVYTDNDAAIALYQKFGFVTEGVLKDYAFRAGAYTDVQVMARFAKRGI</sequence>
<dbReference type="PANTHER" id="PTHR43420">
    <property type="entry name" value="ACETYLTRANSFERASE"/>
    <property type="match status" value="1"/>
</dbReference>
<feature type="compositionally biased region" description="Basic and acidic residues" evidence="3">
    <location>
        <begin position="8"/>
        <end position="18"/>
    </location>
</feature>
<reference evidence="5 6" key="1">
    <citation type="submission" date="2020-05" db="EMBL/GenBank/DDBJ databases">
        <title>Complete genome sequence of of a novel Thermoleptolyngbya strain isolated from hot springs of Ganzi, Sichuan China.</title>
        <authorList>
            <person name="Tang J."/>
            <person name="Daroch M."/>
            <person name="Li L."/>
            <person name="Waleron K."/>
            <person name="Waleron M."/>
            <person name="Waleron M."/>
        </authorList>
    </citation>
    <scope>NUCLEOTIDE SEQUENCE [LARGE SCALE GENOMIC DNA]</scope>
    <source>
        <strain evidence="5 6">PKUAC-SCTA183</strain>
    </source>
</reference>
<evidence type="ECO:0000256" key="2">
    <source>
        <dbReference type="ARBA" id="ARBA00023315"/>
    </source>
</evidence>
<feature type="region of interest" description="Disordered" evidence="3">
    <location>
        <begin position="1"/>
        <end position="28"/>
    </location>
</feature>
<evidence type="ECO:0000313" key="5">
    <source>
        <dbReference type="EMBL" id="QKD81585.1"/>
    </source>
</evidence>
<dbReference type="InterPro" id="IPR000182">
    <property type="entry name" value="GNAT_dom"/>
</dbReference>
<dbReference type="InterPro" id="IPR050680">
    <property type="entry name" value="YpeA/RimI_acetyltransf"/>
</dbReference>
<dbReference type="AlphaFoldDB" id="A0A6M8BG54"/>
<evidence type="ECO:0000256" key="3">
    <source>
        <dbReference type="SAM" id="MobiDB-lite"/>
    </source>
</evidence>
<dbReference type="Proteomes" id="UP000505210">
    <property type="component" value="Chromosome"/>
</dbReference>
<evidence type="ECO:0000259" key="4">
    <source>
        <dbReference type="PROSITE" id="PS51186"/>
    </source>
</evidence>
<dbReference type="Pfam" id="PF00583">
    <property type="entry name" value="Acetyltransf_1"/>
    <property type="match status" value="1"/>
</dbReference>
<dbReference type="GO" id="GO:0016747">
    <property type="term" value="F:acyltransferase activity, transferring groups other than amino-acyl groups"/>
    <property type="evidence" value="ECO:0007669"/>
    <property type="project" value="InterPro"/>
</dbReference>
<keyword evidence="2" id="KW-0012">Acyltransferase</keyword>
<protein>
    <submittedName>
        <fullName evidence="5">GNAT family N-acetyltransferase</fullName>
    </submittedName>
</protein>
<dbReference type="CDD" id="cd04301">
    <property type="entry name" value="NAT_SF"/>
    <property type="match status" value="1"/>
</dbReference>
<dbReference type="PANTHER" id="PTHR43420:SF49">
    <property type="entry name" value="AMINO GROUP ACETYL TRANSFERASE"/>
    <property type="match status" value="1"/>
</dbReference>
<keyword evidence="6" id="KW-1185">Reference proteome</keyword>
<feature type="domain" description="N-acetyltransferase" evidence="4">
    <location>
        <begin position="61"/>
        <end position="222"/>
    </location>
</feature>
<keyword evidence="1 5" id="KW-0808">Transferase</keyword>
<dbReference type="Gene3D" id="3.40.630.30">
    <property type="match status" value="1"/>
</dbReference>
<dbReference type="EMBL" id="CP053661">
    <property type="protein sequence ID" value="QKD81585.1"/>
    <property type="molecule type" value="Genomic_DNA"/>
</dbReference>
<gene>
    <name evidence="5" type="ORF">HPC62_04740</name>
</gene>
<accession>A0A6M8BG54</accession>
<proteinExistence type="predicted"/>
<dbReference type="SUPFAM" id="SSF55729">
    <property type="entry name" value="Acyl-CoA N-acyltransferases (Nat)"/>
    <property type="match status" value="1"/>
</dbReference>
<dbReference type="KEGG" id="theu:HPC62_04740"/>
<dbReference type="InterPro" id="IPR016181">
    <property type="entry name" value="Acyl_CoA_acyltransferase"/>
</dbReference>
<dbReference type="PROSITE" id="PS51186">
    <property type="entry name" value="GNAT"/>
    <property type="match status" value="1"/>
</dbReference>
<dbReference type="RefSeq" id="WP_172353981.1">
    <property type="nucleotide sequence ID" value="NZ_CP053661.1"/>
</dbReference>